<dbReference type="AlphaFoldDB" id="A0A9K3DDG2"/>
<accession>A0A9K3DDG2</accession>
<keyword evidence="1" id="KW-1133">Transmembrane helix</keyword>
<evidence type="ECO:0000256" key="1">
    <source>
        <dbReference type="SAM" id="Phobius"/>
    </source>
</evidence>
<protein>
    <submittedName>
        <fullName evidence="2">Uncharacterized protein</fullName>
    </submittedName>
</protein>
<evidence type="ECO:0000313" key="3">
    <source>
        <dbReference type="Proteomes" id="UP000215914"/>
    </source>
</evidence>
<proteinExistence type="predicted"/>
<reference evidence="2" key="1">
    <citation type="journal article" date="2017" name="Nature">
        <title>The sunflower genome provides insights into oil metabolism, flowering and Asterid evolution.</title>
        <authorList>
            <person name="Badouin H."/>
            <person name="Gouzy J."/>
            <person name="Grassa C.J."/>
            <person name="Murat F."/>
            <person name="Staton S.E."/>
            <person name="Cottret L."/>
            <person name="Lelandais-Briere C."/>
            <person name="Owens G.L."/>
            <person name="Carrere S."/>
            <person name="Mayjonade B."/>
            <person name="Legrand L."/>
            <person name="Gill N."/>
            <person name="Kane N.C."/>
            <person name="Bowers J.E."/>
            <person name="Hubner S."/>
            <person name="Bellec A."/>
            <person name="Berard A."/>
            <person name="Berges H."/>
            <person name="Blanchet N."/>
            <person name="Boniface M.C."/>
            <person name="Brunel D."/>
            <person name="Catrice O."/>
            <person name="Chaidir N."/>
            <person name="Claudel C."/>
            <person name="Donnadieu C."/>
            <person name="Faraut T."/>
            <person name="Fievet G."/>
            <person name="Helmstetter N."/>
            <person name="King M."/>
            <person name="Knapp S.J."/>
            <person name="Lai Z."/>
            <person name="Le Paslier M.C."/>
            <person name="Lippi Y."/>
            <person name="Lorenzon L."/>
            <person name="Mandel J.R."/>
            <person name="Marage G."/>
            <person name="Marchand G."/>
            <person name="Marquand E."/>
            <person name="Bret-Mestries E."/>
            <person name="Morien E."/>
            <person name="Nambeesan S."/>
            <person name="Nguyen T."/>
            <person name="Pegot-Espagnet P."/>
            <person name="Pouilly N."/>
            <person name="Raftis F."/>
            <person name="Sallet E."/>
            <person name="Schiex T."/>
            <person name="Thomas J."/>
            <person name="Vandecasteele C."/>
            <person name="Vares D."/>
            <person name="Vear F."/>
            <person name="Vautrin S."/>
            <person name="Crespi M."/>
            <person name="Mangin B."/>
            <person name="Burke J.M."/>
            <person name="Salse J."/>
            <person name="Munos S."/>
            <person name="Vincourt P."/>
            <person name="Rieseberg L.H."/>
            <person name="Langlade N.B."/>
        </authorList>
    </citation>
    <scope>NUCLEOTIDE SEQUENCE</scope>
    <source>
        <tissue evidence="2">Leaves</tissue>
    </source>
</reference>
<dbReference type="Gramene" id="mRNA:HanXRQr2_Chr17g0779781">
    <property type="protein sequence ID" value="mRNA:HanXRQr2_Chr17g0779781"/>
    <property type="gene ID" value="HanXRQr2_Chr17g0779781"/>
</dbReference>
<dbReference type="Proteomes" id="UP000215914">
    <property type="component" value="Unassembled WGS sequence"/>
</dbReference>
<comment type="caution">
    <text evidence="2">The sequence shown here is derived from an EMBL/GenBank/DDBJ whole genome shotgun (WGS) entry which is preliminary data.</text>
</comment>
<keyword evidence="3" id="KW-1185">Reference proteome</keyword>
<gene>
    <name evidence="2" type="ORF">HanXRQr2_Chr17g0779781</name>
</gene>
<evidence type="ECO:0000313" key="2">
    <source>
        <dbReference type="EMBL" id="KAF5753404.1"/>
    </source>
</evidence>
<sequence length="80" mass="9118">MSSNKQHAHSLLCVCVSVILCIYIYIERERESRKYLQRESRVPKGRCSSSAAATRATNLQKIPKSKDIGEDEDFVFLLKA</sequence>
<keyword evidence="1" id="KW-0812">Transmembrane</keyword>
<name>A0A9K3DDG2_HELAN</name>
<dbReference type="EMBL" id="MNCJ02000332">
    <property type="protein sequence ID" value="KAF5753404.1"/>
    <property type="molecule type" value="Genomic_DNA"/>
</dbReference>
<feature type="transmembrane region" description="Helical" evidence="1">
    <location>
        <begin position="6"/>
        <end position="26"/>
    </location>
</feature>
<organism evidence="2 3">
    <name type="scientific">Helianthus annuus</name>
    <name type="common">Common sunflower</name>
    <dbReference type="NCBI Taxonomy" id="4232"/>
    <lineage>
        <taxon>Eukaryota</taxon>
        <taxon>Viridiplantae</taxon>
        <taxon>Streptophyta</taxon>
        <taxon>Embryophyta</taxon>
        <taxon>Tracheophyta</taxon>
        <taxon>Spermatophyta</taxon>
        <taxon>Magnoliopsida</taxon>
        <taxon>eudicotyledons</taxon>
        <taxon>Gunneridae</taxon>
        <taxon>Pentapetalae</taxon>
        <taxon>asterids</taxon>
        <taxon>campanulids</taxon>
        <taxon>Asterales</taxon>
        <taxon>Asteraceae</taxon>
        <taxon>Asteroideae</taxon>
        <taxon>Heliantheae alliance</taxon>
        <taxon>Heliantheae</taxon>
        <taxon>Helianthus</taxon>
    </lineage>
</organism>
<keyword evidence="1" id="KW-0472">Membrane</keyword>
<reference evidence="2" key="2">
    <citation type="submission" date="2020-06" db="EMBL/GenBank/DDBJ databases">
        <title>Helianthus annuus Genome sequencing and assembly Release 2.</title>
        <authorList>
            <person name="Gouzy J."/>
            <person name="Langlade N."/>
            <person name="Munos S."/>
        </authorList>
    </citation>
    <scope>NUCLEOTIDE SEQUENCE</scope>
    <source>
        <tissue evidence="2">Leaves</tissue>
    </source>
</reference>